<protein>
    <submittedName>
        <fullName evidence="1">Uncharacterized protein</fullName>
    </submittedName>
</protein>
<keyword evidence="2" id="KW-1185">Reference proteome</keyword>
<organism evidence="1 2">
    <name type="scientific">Komarekiella delphini-convector SJRDD-AB1</name>
    <dbReference type="NCBI Taxonomy" id="2593771"/>
    <lineage>
        <taxon>Bacteria</taxon>
        <taxon>Bacillati</taxon>
        <taxon>Cyanobacteriota</taxon>
        <taxon>Cyanophyceae</taxon>
        <taxon>Nostocales</taxon>
        <taxon>Nostocaceae</taxon>
        <taxon>Komarekiella</taxon>
        <taxon>Komarekiella delphini-convector</taxon>
    </lineage>
</organism>
<sequence>MTGTVLTLAAGSILVGPWLEAEELEGSGNGIRSEFIKTPCGGDTSHCGILLRRLKRAFVRLVKVYFLSTKLHQSALYNSKDAKFIIYILNVSFSAFTLVSEAYHSYDSGGSS</sequence>
<dbReference type="Proteomes" id="UP001165986">
    <property type="component" value="Unassembled WGS sequence"/>
</dbReference>
<name>A0AA40SXX2_9NOST</name>
<dbReference type="EMBL" id="VJXY01000015">
    <property type="protein sequence ID" value="MBD6617120.1"/>
    <property type="molecule type" value="Genomic_DNA"/>
</dbReference>
<comment type="caution">
    <text evidence="1">The sequence shown here is derived from an EMBL/GenBank/DDBJ whole genome shotgun (WGS) entry which is preliminary data.</text>
</comment>
<evidence type="ECO:0000313" key="1">
    <source>
        <dbReference type="EMBL" id="MBD6617120.1"/>
    </source>
</evidence>
<dbReference type="AlphaFoldDB" id="A0AA40SXX2"/>
<gene>
    <name evidence="1" type="ORF">FNW02_15075</name>
</gene>
<accession>A0AA40SXX2</accession>
<evidence type="ECO:0000313" key="2">
    <source>
        <dbReference type="Proteomes" id="UP001165986"/>
    </source>
</evidence>
<proteinExistence type="predicted"/>
<reference evidence="1" key="1">
    <citation type="submission" date="2019-07" db="EMBL/GenBank/DDBJ databases">
        <title>Toxilogical consequences of a new and cryptic species of cyanobacteria (Komarekiella delphini-convector) recovered from the epidermis of a bottlenose dolphin and 1500 ft. in the air.</title>
        <authorList>
            <person name="Brown A.O."/>
            <person name="Dvorak P."/>
            <person name="Villanueva C.D."/>
            <person name="Foss A.J."/>
            <person name="Garvey A.D."/>
            <person name="Gibson Q.A."/>
            <person name="Johansen J.R."/>
            <person name="Casamatta D.A."/>
        </authorList>
    </citation>
    <scope>NUCLEOTIDE SEQUENCE</scope>
    <source>
        <strain evidence="1">SJRDD-AB1</strain>
    </source>
</reference>